<keyword evidence="3 4" id="KW-0408">Iron</keyword>
<accession>A0A212IU44</accession>
<dbReference type="InterPro" id="IPR009056">
    <property type="entry name" value="Cyt_c-like_dom"/>
</dbReference>
<feature type="domain" description="Cytochrome c" evidence="6">
    <location>
        <begin position="27"/>
        <end position="102"/>
    </location>
</feature>
<organism evidence="7">
    <name type="scientific">uncultured Desulfovibrio sp</name>
    <dbReference type="NCBI Taxonomy" id="167968"/>
    <lineage>
        <taxon>Bacteria</taxon>
        <taxon>Pseudomonadati</taxon>
        <taxon>Thermodesulfobacteriota</taxon>
        <taxon>Desulfovibrionia</taxon>
        <taxon>Desulfovibrionales</taxon>
        <taxon>Desulfovibrionaceae</taxon>
        <taxon>Desulfovibrio</taxon>
        <taxon>environmental samples</taxon>
    </lineage>
</organism>
<dbReference type="GO" id="GO:0009055">
    <property type="term" value="F:electron transfer activity"/>
    <property type="evidence" value="ECO:0007669"/>
    <property type="project" value="InterPro"/>
</dbReference>
<reference evidence="7" key="1">
    <citation type="submission" date="2016-04" db="EMBL/GenBank/DDBJ databases">
        <authorList>
            <person name="Evans L.H."/>
            <person name="Alamgir A."/>
            <person name="Owens N."/>
            <person name="Weber N.D."/>
            <person name="Virtaneva K."/>
            <person name="Barbian K."/>
            <person name="Babar A."/>
            <person name="Rosenke K."/>
        </authorList>
    </citation>
    <scope>NUCLEOTIDE SEQUENCE</scope>
    <source>
        <strain evidence="7">92-2</strain>
    </source>
</reference>
<gene>
    <name evidence="7" type="ORF">KM92DES2_10033</name>
</gene>
<dbReference type="AlphaFoldDB" id="A0A212IU44"/>
<evidence type="ECO:0000256" key="3">
    <source>
        <dbReference type="ARBA" id="ARBA00023004"/>
    </source>
</evidence>
<dbReference type="Gene3D" id="1.10.760.10">
    <property type="entry name" value="Cytochrome c-like domain"/>
    <property type="match status" value="1"/>
</dbReference>
<evidence type="ECO:0000256" key="5">
    <source>
        <dbReference type="SAM" id="SignalP"/>
    </source>
</evidence>
<dbReference type="InterPro" id="IPR036909">
    <property type="entry name" value="Cyt_c-like_dom_sf"/>
</dbReference>
<dbReference type="RefSeq" id="WP_215646607.1">
    <property type="nucleotide sequence ID" value="NZ_CAKSVL010000016.1"/>
</dbReference>
<keyword evidence="5" id="KW-0732">Signal</keyword>
<dbReference type="GO" id="GO:0020037">
    <property type="term" value="F:heme binding"/>
    <property type="evidence" value="ECO:0007669"/>
    <property type="project" value="InterPro"/>
</dbReference>
<dbReference type="EMBL" id="FLUP01000001">
    <property type="protein sequence ID" value="SBV90703.1"/>
    <property type="molecule type" value="Genomic_DNA"/>
</dbReference>
<evidence type="ECO:0000259" key="6">
    <source>
        <dbReference type="PROSITE" id="PS51007"/>
    </source>
</evidence>
<protein>
    <submittedName>
        <fullName evidence="7">Cytochrome c class I</fullName>
    </submittedName>
</protein>
<dbReference type="Pfam" id="PF13442">
    <property type="entry name" value="Cytochrome_CBB3"/>
    <property type="match status" value="1"/>
</dbReference>
<evidence type="ECO:0000256" key="1">
    <source>
        <dbReference type="ARBA" id="ARBA00022617"/>
    </source>
</evidence>
<keyword evidence="2 4" id="KW-0479">Metal-binding</keyword>
<evidence type="ECO:0000313" key="7">
    <source>
        <dbReference type="EMBL" id="SBV90703.1"/>
    </source>
</evidence>
<feature type="chain" id="PRO_5013030159" evidence="5">
    <location>
        <begin position="25"/>
        <end position="102"/>
    </location>
</feature>
<proteinExistence type="predicted"/>
<evidence type="ECO:0000256" key="2">
    <source>
        <dbReference type="ARBA" id="ARBA00022723"/>
    </source>
</evidence>
<name>A0A212IU44_9BACT</name>
<dbReference type="PROSITE" id="PS51007">
    <property type="entry name" value="CYTC"/>
    <property type="match status" value="1"/>
</dbReference>
<dbReference type="SUPFAM" id="SSF46626">
    <property type="entry name" value="Cytochrome c"/>
    <property type="match status" value="1"/>
</dbReference>
<keyword evidence="1 4" id="KW-0349">Heme</keyword>
<feature type="signal peptide" evidence="5">
    <location>
        <begin position="1"/>
        <end position="24"/>
    </location>
</feature>
<sequence length="102" mass="10487">MTFSANSLKILLAAGLLLAGTAVAAQESAGTGQEMYNKLCSGCHSASPAAMKGKPVDSLVAGMERVKNLSNATGAAARMQQTVQSLSPAQVKDIATYLNQMK</sequence>
<dbReference type="GO" id="GO:0046872">
    <property type="term" value="F:metal ion binding"/>
    <property type="evidence" value="ECO:0007669"/>
    <property type="project" value="UniProtKB-KW"/>
</dbReference>
<evidence type="ECO:0000256" key="4">
    <source>
        <dbReference type="PROSITE-ProRule" id="PRU00433"/>
    </source>
</evidence>